<dbReference type="InterPro" id="IPR029060">
    <property type="entry name" value="PIN-like_dom_sf"/>
</dbReference>
<comment type="cofactor">
    <cofactor evidence="6">
        <name>Mg(2+)</name>
        <dbReference type="ChEBI" id="CHEBI:18420"/>
    </cofactor>
</comment>
<reference evidence="8 9" key="1">
    <citation type="submission" date="2020-08" db="EMBL/GenBank/DDBJ databases">
        <title>Sequencing the genomes of 1000 actinobacteria strains.</title>
        <authorList>
            <person name="Klenk H.-P."/>
        </authorList>
    </citation>
    <scope>NUCLEOTIDE SEQUENCE [LARGE SCALE GENOMIC DNA]</scope>
    <source>
        <strain evidence="8 9">DSM 28238</strain>
    </source>
</reference>
<keyword evidence="4 6" id="KW-0378">Hydrolase</keyword>
<sequence>MKLVDANVLIYSVDGSAKHHESAKRWLDHALGSMETVLLPWVSLLAFVRIVTHPRIYDEPLQTSAALDIVELWLSSPAAHVPDDSRDVLGHLRTHLGSTGSGGNLVNDAYLAALARAHSAEIITFDSDFGRFPGVQWARP</sequence>
<dbReference type="RefSeq" id="WP_183356874.1">
    <property type="nucleotide sequence ID" value="NZ_BAABKR010000004.1"/>
</dbReference>
<dbReference type="GO" id="GO:0090729">
    <property type="term" value="F:toxin activity"/>
    <property type="evidence" value="ECO:0007669"/>
    <property type="project" value="UniProtKB-KW"/>
</dbReference>
<dbReference type="GO" id="GO:0004540">
    <property type="term" value="F:RNA nuclease activity"/>
    <property type="evidence" value="ECO:0007669"/>
    <property type="project" value="InterPro"/>
</dbReference>
<dbReference type="NCBIfam" id="TIGR00028">
    <property type="entry name" value="Mtu_PIN_fam"/>
    <property type="match status" value="1"/>
</dbReference>
<keyword evidence="1 6" id="KW-1277">Toxin-antitoxin system</keyword>
<keyword evidence="2 6" id="KW-0540">Nuclease</keyword>
<dbReference type="InterPro" id="IPR006226">
    <property type="entry name" value="Mtu_PIN"/>
</dbReference>
<comment type="caution">
    <text evidence="8">The sequence shown here is derived from an EMBL/GenBank/DDBJ whole genome shotgun (WGS) entry which is preliminary data.</text>
</comment>
<dbReference type="EC" id="3.1.-.-" evidence="6"/>
<keyword evidence="3 6" id="KW-0479">Metal-binding</keyword>
<accession>A0A7W5TS78</accession>
<gene>
    <name evidence="6" type="primary">vapC</name>
    <name evidence="8" type="ORF">FHX47_000012</name>
</gene>
<keyword evidence="6" id="KW-0800">Toxin</keyword>
<comment type="function">
    <text evidence="6">Toxic component of a toxin-antitoxin (TA) system. An RNase.</text>
</comment>
<feature type="binding site" evidence="6">
    <location>
        <position position="108"/>
    </location>
    <ligand>
        <name>Mg(2+)</name>
        <dbReference type="ChEBI" id="CHEBI:18420"/>
    </ligand>
</feature>
<dbReference type="HAMAP" id="MF_00265">
    <property type="entry name" value="VapC_Nob1"/>
    <property type="match status" value="1"/>
</dbReference>
<name>A0A7W5TS78_9MICC</name>
<keyword evidence="9" id="KW-1185">Reference proteome</keyword>
<dbReference type="Gene3D" id="3.40.50.1010">
    <property type="entry name" value="5'-nuclease"/>
    <property type="match status" value="1"/>
</dbReference>
<evidence type="ECO:0000256" key="3">
    <source>
        <dbReference type="ARBA" id="ARBA00022723"/>
    </source>
</evidence>
<evidence type="ECO:0000259" key="7">
    <source>
        <dbReference type="Pfam" id="PF01850"/>
    </source>
</evidence>
<dbReference type="GO" id="GO:0000287">
    <property type="term" value="F:magnesium ion binding"/>
    <property type="evidence" value="ECO:0007669"/>
    <property type="project" value="UniProtKB-UniRule"/>
</dbReference>
<proteinExistence type="inferred from homology"/>
<evidence type="ECO:0000256" key="1">
    <source>
        <dbReference type="ARBA" id="ARBA00022649"/>
    </source>
</evidence>
<dbReference type="EMBL" id="JACIBT010000001">
    <property type="protein sequence ID" value="MBB3666419.1"/>
    <property type="molecule type" value="Genomic_DNA"/>
</dbReference>
<comment type="similarity">
    <text evidence="6">Belongs to the PINc/VapC protein family.</text>
</comment>
<protein>
    <recommendedName>
        <fullName evidence="6">Ribonuclease VapC</fullName>
        <shortName evidence="6">RNase VapC</shortName>
        <ecNumber evidence="6">3.1.-.-</ecNumber>
    </recommendedName>
    <alternativeName>
        <fullName evidence="6">Toxin VapC</fullName>
    </alternativeName>
</protein>
<feature type="domain" description="PIN" evidence="7">
    <location>
        <begin position="3"/>
        <end position="133"/>
    </location>
</feature>
<dbReference type="Pfam" id="PF01850">
    <property type="entry name" value="PIN"/>
    <property type="match status" value="1"/>
</dbReference>
<evidence type="ECO:0000313" key="8">
    <source>
        <dbReference type="EMBL" id="MBB3666419.1"/>
    </source>
</evidence>
<dbReference type="Proteomes" id="UP000547528">
    <property type="component" value="Unassembled WGS sequence"/>
</dbReference>
<evidence type="ECO:0000256" key="5">
    <source>
        <dbReference type="ARBA" id="ARBA00022842"/>
    </source>
</evidence>
<keyword evidence="5 6" id="KW-0460">Magnesium</keyword>
<dbReference type="AlphaFoldDB" id="A0A7W5TS78"/>
<evidence type="ECO:0000256" key="2">
    <source>
        <dbReference type="ARBA" id="ARBA00022722"/>
    </source>
</evidence>
<dbReference type="SUPFAM" id="SSF88723">
    <property type="entry name" value="PIN domain-like"/>
    <property type="match status" value="1"/>
</dbReference>
<feature type="binding site" evidence="6">
    <location>
        <position position="5"/>
    </location>
    <ligand>
        <name>Mg(2+)</name>
        <dbReference type="ChEBI" id="CHEBI:18420"/>
    </ligand>
</feature>
<dbReference type="InterPro" id="IPR002716">
    <property type="entry name" value="PIN_dom"/>
</dbReference>
<dbReference type="GO" id="GO:0016788">
    <property type="term" value="F:hydrolase activity, acting on ester bonds"/>
    <property type="evidence" value="ECO:0007669"/>
    <property type="project" value="InterPro"/>
</dbReference>
<organism evidence="8 9">
    <name type="scientific">Garicola koreensis</name>
    <dbReference type="NCBI Taxonomy" id="1262554"/>
    <lineage>
        <taxon>Bacteria</taxon>
        <taxon>Bacillati</taxon>
        <taxon>Actinomycetota</taxon>
        <taxon>Actinomycetes</taxon>
        <taxon>Micrococcales</taxon>
        <taxon>Micrococcaceae</taxon>
        <taxon>Garicola</taxon>
    </lineage>
</organism>
<evidence type="ECO:0000256" key="6">
    <source>
        <dbReference type="HAMAP-Rule" id="MF_00265"/>
    </source>
</evidence>
<dbReference type="GO" id="GO:0045926">
    <property type="term" value="P:negative regulation of growth"/>
    <property type="evidence" value="ECO:0007669"/>
    <property type="project" value="UniProtKB-ARBA"/>
</dbReference>
<evidence type="ECO:0000256" key="4">
    <source>
        <dbReference type="ARBA" id="ARBA00022801"/>
    </source>
</evidence>
<dbReference type="InterPro" id="IPR022907">
    <property type="entry name" value="VapC_family"/>
</dbReference>
<evidence type="ECO:0000313" key="9">
    <source>
        <dbReference type="Proteomes" id="UP000547528"/>
    </source>
</evidence>